<dbReference type="Proteomes" id="UP001439008">
    <property type="component" value="Unassembled WGS sequence"/>
</dbReference>
<name>A0ABV2AIN2_9EUKA</name>
<comment type="caution">
    <text evidence="1">The sequence shown here is derived from an EMBL/GenBank/DDBJ whole genome shotgun (WGS) entry which is preliminary data.</text>
</comment>
<dbReference type="EMBL" id="JBDODL010000251">
    <property type="protein sequence ID" value="MES1919304.1"/>
    <property type="molecule type" value="Genomic_DNA"/>
</dbReference>
<proteinExistence type="predicted"/>
<reference evidence="1 2" key="1">
    <citation type="journal article" date="2024" name="BMC Biol.">
        <title>Comparative genomics of Ascetosporea gives new insight into the evolutionary basis for animal parasitism in Rhizaria.</title>
        <authorList>
            <person name="Hiltunen Thoren M."/>
            <person name="Onut-Brannstrom I."/>
            <person name="Alfjorden A."/>
            <person name="Peckova H."/>
            <person name="Swords F."/>
            <person name="Hooper C."/>
            <person name="Holzer A.S."/>
            <person name="Bass D."/>
            <person name="Burki F."/>
        </authorList>
    </citation>
    <scope>NUCLEOTIDE SEQUENCE [LARGE SCALE GENOMIC DNA]</scope>
    <source>
        <strain evidence="1">20-A016</strain>
    </source>
</reference>
<organism evidence="1 2">
    <name type="scientific">Bonamia ostreae</name>
    <dbReference type="NCBI Taxonomy" id="126728"/>
    <lineage>
        <taxon>Eukaryota</taxon>
        <taxon>Sar</taxon>
        <taxon>Rhizaria</taxon>
        <taxon>Endomyxa</taxon>
        <taxon>Ascetosporea</taxon>
        <taxon>Haplosporida</taxon>
        <taxon>Bonamia</taxon>
    </lineage>
</organism>
<evidence type="ECO:0000313" key="1">
    <source>
        <dbReference type="EMBL" id="MES1919304.1"/>
    </source>
</evidence>
<evidence type="ECO:0000313" key="2">
    <source>
        <dbReference type="Proteomes" id="UP001439008"/>
    </source>
</evidence>
<keyword evidence="2" id="KW-1185">Reference proteome</keyword>
<gene>
    <name evidence="1" type="ORF">MHBO_001159</name>
</gene>
<sequence>MNIYSSQYKVFGKAKRESDKIVIKMVILNASNMLPPDNAFKEKFKLIDKRTGNPIRSEAIEVALGKNSNKPKFFRFELPGNNLKTKPVAVLFNPGKAVMLLNLPVNSEVVKKYFTVPK</sequence>
<protein>
    <submittedName>
        <fullName evidence="1">Uncharacterized protein</fullName>
    </submittedName>
</protein>
<accession>A0ABV2AIN2</accession>